<feature type="transmembrane region" description="Helical" evidence="1">
    <location>
        <begin position="236"/>
        <end position="261"/>
    </location>
</feature>
<comment type="caution">
    <text evidence="2">The sequence shown here is derived from an EMBL/GenBank/DDBJ whole genome shotgun (WGS) entry which is preliminary data.</text>
</comment>
<keyword evidence="1" id="KW-0472">Membrane</keyword>
<dbReference type="Pfam" id="PF03140">
    <property type="entry name" value="DUF247"/>
    <property type="match status" value="1"/>
</dbReference>
<keyword evidence="1" id="KW-0812">Transmembrane</keyword>
<name>A0A498ID81_MALDO</name>
<reference evidence="2 3" key="1">
    <citation type="submission" date="2018-10" db="EMBL/GenBank/DDBJ databases">
        <title>A high-quality apple genome assembly.</title>
        <authorList>
            <person name="Hu J."/>
        </authorList>
    </citation>
    <scope>NUCLEOTIDE SEQUENCE [LARGE SCALE GENOMIC DNA]</scope>
    <source>
        <strain evidence="3">cv. HFTH1</strain>
        <tissue evidence="2">Young leaf</tissue>
    </source>
</reference>
<accession>A0A498ID81</accession>
<protein>
    <submittedName>
        <fullName evidence="2">Uncharacterized protein</fullName>
    </submittedName>
</protein>
<proteinExistence type="predicted"/>
<dbReference type="EMBL" id="RDQH01000338">
    <property type="protein sequence ID" value="RXH80969.1"/>
    <property type="molecule type" value="Genomic_DNA"/>
</dbReference>
<dbReference type="AlphaFoldDB" id="A0A498ID81"/>
<evidence type="ECO:0000313" key="2">
    <source>
        <dbReference type="EMBL" id="RXH80969.1"/>
    </source>
</evidence>
<dbReference type="Proteomes" id="UP000290289">
    <property type="component" value="Chromosome 12"/>
</dbReference>
<sequence>MDGGRERIGEGFEERWEREVAVGTALCDEICFVAQTCFYTSDTSIEGFIRVHGGAPRDPTTKREPTQLLDLFRTRMVGPPPSQSTGPGSSALSHSFCNRQELQAAGIHFRLSEKNSLRDINFKLHFLCWGFIYLPKIIPTKCVLISNDFEVTFYLAFFDSLIDHPDNVKHLRKKRLVQNLLGSDKEVTQLFNEICTDLVPNDVIYRNVTAQIENHCKIKLKTWMVQFFHDHFSSPWTFLAFIGVLLGLWLELYPDVVYNLFRSLSM</sequence>
<dbReference type="InterPro" id="IPR004158">
    <property type="entry name" value="DUF247_pln"/>
</dbReference>
<gene>
    <name evidence="2" type="ORF">DVH24_004883</name>
</gene>
<evidence type="ECO:0000313" key="3">
    <source>
        <dbReference type="Proteomes" id="UP000290289"/>
    </source>
</evidence>
<organism evidence="2 3">
    <name type="scientific">Malus domestica</name>
    <name type="common">Apple</name>
    <name type="synonym">Pyrus malus</name>
    <dbReference type="NCBI Taxonomy" id="3750"/>
    <lineage>
        <taxon>Eukaryota</taxon>
        <taxon>Viridiplantae</taxon>
        <taxon>Streptophyta</taxon>
        <taxon>Embryophyta</taxon>
        <taxon>Tracheophyta</taxon>
        <taxon>Spermatophyta</taxon>
        <taxon>Magnoliopsida</taxon>
        <taxon>eudicotyledons</taxon>
        <taxon>Gunneridae</taxon>
        <taxon>Pentapetalae</taxon>
        <taxon>rosids</taxon>
        <taxon>fabids</taxon>
        <taxon>Rosales</taxon>
        <taxon>Rosaceae</taxon>
        <taxon>Amygdaloideae</taxon>
        <taxon>Maleae</taxon>
        <taxon>Malus</taxon>
    </lineage>
</organism>
<dbReference type="PANTHER" id="PTHR31549:SF191">
    <property type="entry name" value="DUF247 DOMAIN PROTEIN"/>
    <property type="match status" value="1"/>
</dbReference>
<keyword evidence="3" id="KW-1185">Reference proteome</keyword>
<dbReference type="PANTHER" id="PTHR31549">
    <property type="entry name" value="PROTEIN, PUTATIVE (DUF247)-RELATED-RELATED"/>
    <property type="match status" value="1"/>
</dbReference>
<keyword evidence="1" id="KW-1133">Transmembrane helix</keyword>
<evidence type="ECO:0000256" key="1">
    <source>
        <dbReference type="SAM" id="Phobius"/>
    </source>
</evidence>